<evidence type="ECO:0008006" key="3">
    <source>
        <dbReference type="Google" id="ProtNLM"/>
    </source>
</evidence>
<organism evidence="1 2">
    <name type="scientific">Leucobacter chromiireducens subsp. solipictus</name>
    <dbReference type="NCBI Taxonomy" id="398235"/>
    <lineage>
        <taxon>Bacteria</taxon>
        <taxon>Bacillati</taxon>
        <taxon>Actinomycetota</taxon>
        <taxon>Actinomycetes</taxon>
        <taxon>Micrococcales</taxon>
        <taxon>Microbacteriaceae</taxon>
        <taxon>Leucobacter</taxon>
    </lineage>
</organism>
<dbReference type="EMBL" id="QYAC01000008">
    <property type="protein sequence ID" value="MBL3680511.1"/>
    <property type="molecule type" value="Genomic_DNA"/>
</dbReference>
<accession>A0ABS1SJG0</accession>
<evidence type="ECO:0000313" key="2">
    <source>
        <dbReference type="Proteomes" id="UP001645859"/>
    </source>
</evidence>
<evidence type="ECO:0000313" key="1">
    <source>
        <dbReference type="EMBL" id="MBL3680511.1"/>
    </source>
</evidence>
<proteinExistence type="predicted"/>
<dbReference type="InterPro" id="IPR045661">
    <property type="entry name" value="DUF6389"/>
</dbReference>
<gene>
    <name evidence="1" type="ORF">D3230_14615</name>
</gene>
<dbReference type="RefSeq" id="WP_202345781.1">
    <property type="nucleotide sequence ID" value="NZ_BAAAPI010000005.1"/>
</dbReference>
<dbReference type="Proteomes" id="UP001645859">
    <property type="component" value="Unassembled WGS sequence"/>
</dbReference>
<sequence length="143" mass="15519">MTPEEYADTLQGILTRAATATGVAGHLEQLLAAARAQEGGADAILVDVFVDQDAEGPFDVWARFEGRDAFALDRRFERERNLFGVEWTEDGWDPDVPARPRGWSREDLEAAVVSAVSAWIAALKPAASPEDFWLVGTPDGGFG</sequence>
<dbReference type="Pfam" id="PF19926">
    <property type="entry name" value="DUF6389"/>
    <property type="match status" value="1"/>
</dbReference>
<protein>
    <recommendedName>
        <fullName evidence="3">Immunity protein Imm1</fullName>
    </recommendedName>
</protein>
<keyword evidence="2" id="KW-1185">Reference proteome</keyword>
<name>A0ABS1SJG0_9MICO</name>
<comment type="caution">
    <text evidence="1">The sequence shown here is derived from an EMBL/GenBank/DDBJ whole genome shotgun (WGS) entry which is preliminary data.</text>
</comment>
<reference evidence="1 2" key="1">
    <citation type="submission" date="2018-09" db="EMBL/GenBank/DDBJ databases">
        <title>Comparative genomics of Leucobacter spp.</title>
        <authorList>
            <person name="Reis A.C."/>
            <person name="Kolvenbach B.A."/>
            <person name="Corvini P.F.X."/>
            <person name="Nunes O.C."/>
        </authorList>
    </citation>
    <scope>NUCLEOTIDE SEQUENCE [LARGE SCALE GENOMIC DNA]</scope>
    <source>
        <strain evidence="1 2">TAN 31504</strain>
    </source>
</reference>